<dbReference type="UniPathway" id="UPA00343"/>
<dbReference type="InParanoid" id="A0A259U375"/>
<dbReference type="Gene3D" id="3.30.420.40">
    <property type="match status" value="2"/>
</dbReference>
<dbReference type="PANTHER" id="PTHR30605:SF0">
    <property type="entry name" value="ANHYDRO-N-ACETYLMURAMIC ACID KINASE"/>
    <property type="match status" value="1"/>
</dbReference>
<protein>
    <recommendedName>
        <fullName evidence="1">Anhydro-N-acetylmuramic acid kinase</fullName>
        <ecNumber evidence="1">2.7.1.170</ecNumber>
    </recommendedName>
    <alternativeName>
        <fullName evidence="1">AnhMurNAc kinase</fullName>
    </alternativeName>
</protein>
<comment type="pathway">
    <text evidence="1">Cell wall biogenesis; peptidoglycan recycling.</text>
</comment>
<accession>A0A259U375</accession>
<evidence type="ECO:0000313" key="2">
    <source>
        <dbReference type="EMBL" id="OZC04278.1"/>
    </source>
</evidence>
<keyword evidence="1" id="KW-0808">Transferase</keyword>
<dbReference type="EC" id="2.7.1.170" evidence="1"/>
<evidence type="ECO:0000313" key="3">
    <source>
        <dbReference type="Proteomes" id="UP000216446"/>
    </source>
</evidence>
<name>A0A259U375_9BACT</name>
<feature type="binding site" evidence="1">
    <location>
        <begin position="22"/>
        <end position="29"/>
    </location>
    <ligand>
        <name>ATP</name>
        <dbReference type="ChEBI" id="CHEBI:30616"/>
    </ligand>
</feature>
<keyword evidence="1" id="KW-0119">Carbohydrate metabolism</keyword>
<dbReference type="GO" id="GO:0006040">
    <property type="term" value="P:amino sugar metabolic process"/>
    <property type="evidence" value="ECO:0007669"/>
    <property type="project" value="InterPro"/>
</dbReference>
<dbReference type="GO" id="GO:0005524">
    <property type="term" value="F:ATP binding"/>
    <property type="evidence" value="ECO:0007669"/>
    <property type="project" value="UniProtKB-UniRule"/>
</dbReference>
<dbReference type="GO" id="GO:0097175">
    <property type="term" value="P:1,6-anhydro-N-acetyl-beta-muramic acid catabolic process"/>
    <property type="evidence" value="ECO:0007669"/>
    <property type="project" value="UniProtKB-UniRule"/>
</dbReference>
<dbReference type="HAMAP" id="MF_01270">
    <property type="entry name" value="AnhMurNAc_kinase"/>
    <property type="match status" value="1"/>
</dbReference>
<dbReference type="RefSeq" id="WP_218827705.1">
    <property type="nucleotide sequence ID" value="NZ_MQWB01000001.1"/>
</dbReference>
<comment type="function">
    <text evidence="1">Catalyzes the specific phosphorylation of 1,6-anhydro-N-acetylmuramic acid (anhMurNAc) with the simultaneous cleavage of the 1,6-anhydro ring, generating MurNAc-6-P. Is required for the utilization of anhMurNAc either imported from the medium or derived from its own cell wall murein, and thus plays a role in cell wall recycling.</text>
</comment>
<dbReference type="PANTHER" id="PTHR30605">
    <property type="entry name" value="ANHYDRO-N-ACETYLMURAMIC ACID KINASE"/>
    <property type="match status" value="1"/>
</dbReference>
<reference evidence="2 3" key="1">
    <citation type="submission" date="2016-11" db="EMBL/GenBank/DDBJ databases">
        <title>Study of marine rhodopsin-containing bacteria.</title>
        <authorList>
            <person name="Yoshizawa S."/>
            <person name="Kumagai Y."/>
            <person name="Kogure K."/>
        </authorList>
    </citation>
    <scope>NUCLEOTIDE SEQUENCE [LARGE SCALE GENOMIC DNA]</scope>
    <source>
        <strain evidence="2 3">SG-29</strain>
    </source>
</reference>
<dbReference type="Pfam" id="PF03702">
    <property type="entry name" value="AnmK"/>
    <property type="match status" value="1"/>
</dbReference>
<dbReference type="GO" id="GO:0016773">
    <property type="term" value="F:phosphotransferase activity, alcohol group as acceptor"/>
    <property type="evidence" value="ECO:0007669"/>
    <property type="project" value="UniProtKB-UniRule"/>
</dbReference>
<dbReference type="InterPro" id="IPR005338">
    <property type="entry name" value="Anhydro_N_Ac-Mur_kinase"/>
</dbReference>
<dbReference type="NCBIfam" id="NF007148">
    <property type="entry name" value="PRK09585.3-2"/>
    <property type="match status" value="1"/>
</dbReference>
<dbReference type="UniPathway" id="UPA00544"/>
<comment type="catalytic activity">
    <reaction evidence="1">
        <text>1,6-anhydro-N-acetyl-beta-muramate + ATP + H2O = N-acetyl-D-muramate 6-phosphate + ADP + H(+)</text>
        <dbReference type="Rhea" id="RHEA:24952"/>
        <dbReference type="ChEBI" id="CHEBI:15377"/>
        <dbReference type="ChEBI" id="CHEBI:15378"/>
        <dbReference type="ChEBI" id="CHEBI:30616"/>
        <dbReference type="ChEBI" id="CHEBI:58690"/>
        <dbReference type="ChEBI" id="CHEBI:58722"/>
        <dbReference type="ChEBI" id="CHEBI:456216"/>
        <dbReference type="EC" id="2.7.1.170"/>
    </reaction>
</comment>
<comment type="caution">
    <text evidence="2">The sequence shown here is derived from an EMBL/GenBank/DDBJ whole genome shotgun (WGS) entry which is preliminary data.</text>
</comment>
<keyword evidence="1 2" id="KW-0418">Kinase</keyword>
<dbReference type="GO" id="GO:0009254">
    <property type="term" value="P:peptidoglycan turnover"/>
    <property type="evidence" value="ECO:0007669"/>
    <property type="project" value="UniProtKB-UniRule"/>
</dbReference>
<dbReference type="InterPro" id="IPR043129">
    <property type="entry name" value="ATPase_NBD"/>
</dbReference>
<keyword evidence="1" id="KW-0547">Nucleotide-binding</keyword>
<dbReference type="CDD" id="cd24050">
    <property type="entry name" value="ASKHA_NBD_ANMK"/>
    <property type="match status" value="1"/>
</dbReference>
<keyword evidence="3" id="KW-1185">Reference proteome</keyword>
<dbReference type="GO" id="GO:0016301">
    <property type="term" value="F:kinase activity"/>
    <property type="evidence" value="ECO:0007669"/>
    <property type="project" value="UniProtKB-KW"/>
</dbReference>
<comment type="similarity">
    <text evidence="1">Belongs to the anhydro-N-acetylmuramic acid kinase family.</text>
</comment>
<dbReference type="Proteomes" id="UP000216446">
    <property type="component" value="Unassembled WGS sequence"/>
</dbReference>
<proteinExistence type="inferred from homology"/>
<comment type="pathway">
    <text evidence="1">Amino-sugar metabolism; 1,6-anhydro-N-acetylmuramate degradation.</text>
</comment>
<organism evidence="2 3">
    <name type="scientific">Rubricoccus marinus</name>
    <dbReference type="NCBI Taxonomy" id="716817"/>
    <lineage>
        <taxon>Bacteria</taxon>
        <taxon>Pseudomonadati</taxon>
        <taxon>Rhodothermota</taxon>
        <taxon>Rhodothermia</taxon>
        <taxon>Rhodothermales</taxon>
        <taxon>Rubricoccaceae</taxon>
        <taxon>Rubricoccus</taxon>
    </lineage>
</organism>
<dbReference type="EMBL" id="MQWB01000001">
    <property type="protein sequence ID" value="OZC04278.1"/>
    <property type="molecule type" value="Genomic_DNA"/>
</dbReference>
<sequence length="390" mass="40344">MSHPASDLLGPRERVVAGLMSGTSMDGIDAAVVRLSGSGRDVQIQTLGFACTSYSDDLRQRLAAQVEAGTSDVRGLALLHAALAESFAAVVHDALDDAGLASGDLDLVGSHGQTVQHVPEPVSIDGRPIQATLQIGDPARLAVRLGVPVIADFRSADVARGGQGAPLAPYLDDCVFAHETETRGLLNLGGIANITILPAGEGPEAARAFDTGPANMLADALTLRLTGQPYDRDGALAASGTPDLALVRELLETLVFRQEPPKSTGREAFGADYVGMLVTRGPSEPKDMIATAVALTALSIADAVDRFVPHHLDRVLASGGGVHNRALMQMLEDALPCPVETTEASGVDPDAKEAILFALLAHEWANGVRTGLPAVTGASGPAMQGALYLP</sequence>
<dbReference type="FunCoup" id="A0A259U375">
    <property type="interactions" value="49"/>
</dbReference>
<evidence type="ECO:0000256" key="1">
    <source>
        <dbReference type="HAMAP-Rule" id="MF_01270"/>
    </source>
</evidence>
<dbReference type="SUPFAM" id="SSF53067">
    <property type="entry name" value="Actin-like ATPase domain"/>
    <property type="match status" value="1"/>
</dbReference>
<dbReference type="AlphaFoldDB" id="A0A259U375"/>
<keyword evidence="1" id="KW-0067">ATP-binding</keyword>
<gene>
    <name evidence="1" type="primary">anmK</name>
    <name evidence="2" type="ORF">BSZ36_15585</name>
</gene>